<protein>
    <submittedName>
        <fullName evidence="18">Penicillin-binding protein 2</fullName>
    </submittedName>
</protein>
<evidence type="ECO:0000256" key="3">
    <source>
        <dbReference type="ARBA" id="ARBA00007171"/>
    </source>
</evidence>
<dbReference type="GO" id="GO:0009002">
    <property type="term" value="F:serine-type D-Ala-D-Ala carboxypeptidase activity"/>
    <property type="evidence" value="ECO:0007669"/>
    <property type="project" value="InterPro"/>
</dbReference>
<keyword evidence="7 15" id="KW-0812">Transmembrane</keyword>
<evidence type="ECO:0000256" key="14">
    <source>
        <dbReference type="SAM" id="MobiDB-lite"/>
    </source>
</evidence>
<dbReference type="Gene3D" id="3.40.710.10">
    <property type="entry name" value="DD-peptidase/beta-lactamase superfamily"/>
    <property type="match status" value="1"/>
</dbReference>
<keyword evidence="4" id="KW-1003">Cell membrane</keyword>
<dbReference type="InterPro" id="IPR001460">
    <property type="entry name" value="PCN-bd_Tpept"/>
</dbReference>
<evidence type="ECO:0000256" key="1">
    <source>
        <dbReference type="ARBA" id="ARBA00004167"/>
    </source>
</evidence>
<name>A0A494WZ82_9FIRM</name>
<dbReference type="Pfam" id="PF03717">
    <property type="entry name" value="PBP_dimer"/>
    <property type="match status" value="1"/>
</dbReference>
<dbReference type="GO" id="GO:0009252">
    <property type="term" value="P:peptidoglycan biosynthetic process"/>
    <property type="evidence" value="ECO:0007669"/>
    <property type="project" value="UniProtKB-KW"/>
</dbReference>
<evidence type="ECO:0000256" key="15">
    <source>
        <dbReference type="SAM" id="Phobius"/>
    </source>
</evidence>
<comment type="similarity">
    <text evidence="3">Belongs to the transpeptidase family.</text>
</comment>
<keyword evidence="13" id="KW-0961">Cell wall biogenesis/degradation</keyword>
<feature type="compositionally biased region" description="Polar residues" evidence="14">
    <location>
        <begin position="700"/>
        <end position="713"/>
    </location>
</feature>
<dbReference type="InterPro" id="IPR005311">
    <property type="entry name" value="PBP_dimer"/>
</dbReference>
<feature type="region of interest" description="Disordered" evidence="14">
    <location>
        <begin position="670"/>
        <end position="793"/>
    </location>
</feature>
<dbReference type="RefSeq" id="WP_121452085.1">
    <property type="nucleotide sequence ID" value="NZ_RBWE01000001.1"/>
</dbReference>
<dbReference type="GO" id="GO:0071555">
    <property type="term" value="P:cell wall organization"/>
    <property type="evidence" value="ECO:0007669"/>
    <property type="project" value="UniProtKB-KW"/>
</dbReference>
<sequence>MATNGVTAKRLEKKLQVLLGLVIAAFAVLFIRLAYLQLVEADKYQMMAQQNHLRLIPIMAPRGEILDRNGVRIVGNQPVYTISFAYLGIKDTDRVIARLARILVGEKTFQGMSVAEIEQEIHKKLNEQKLRLYEPVPIADKVSSETVSRIEEQRLELPGVLIDVRPVRHYPYGDLLVPTLGYVGIMDQKELEENKDKGYRLGDSWGKDGLEKSFESYLRGQRGARQVEVDAQGQPVRDLGVKEPVPGNNLVLTIDARLQRAVQDALARGIARVQKEGYSQARAGAAVVLDVHTGEILALASHPTYDPTIFTRDLSRKEWNAAWAKITRDQSLLNRAIALYPPGSTFKMVVAAAALELGKITPQFAINDTGRYKYKVDWKPGGHGRVDVVRALKVSCDTFFWTVGVMLGPESIARYAREFGLGQKTGLELPGEHAGRIPGPEQKYNLWKPLLDSVQKQMDDIRKEYEKRLAGAGEGEKAALEREMNRRLAPLQDRYNKIEWELKWREYDTLDMAIGQGNNYYTPLQLANYVAAIANGGVLYKPYLVKKVVAPDGQTVAQFSPQEIRRVNVSSRTLEILRQGMHEVTLPPDGTAAGVLAGTGYSSAAKTGTAEVHGHDNHALFVAFAPYEKPEVALAVVVEYGGQGSSAAGSVAREILDAYFDLKNAPPTAGLSAAGEQAKEGQATGTVHGVHAPSPGFQPPRSTGGSGNVQPRRTTAPADVPVASPGRQGQDSSPGPPAGGSTPDAGTGESPPGGVQTPAQGSRQAPANGGVQPPANGGAQEPLDDRANHQPNG</sequence>
<comment type="caution">
    <text evidence="18">The sequence shown here is derived from an EMBL/GenBank/DDBJ whole genome shotgun (WGS) entry which is preliminary data.</text>
</comment>
<evidence type="ECO:0000256" key="11">
    <source>
        <dbReference type="ARBA" id="ARBA00022989"/>
    </source>
</evidence>
<keyword evidence="12 15" id="KW-0472">Membrane</keyword>
<accession>A0A494WZ82</accession>
<feature type="domain" description="Penicillin-binding protein transpeptidase" evidence="16">
    <location>
        <begin position="284"/>
        <end position="657"/>
    </location>
</feature>
<dbReference type="GO" id="GO:0005886">
    <property type="term" value="C:plasma membrane"/>
    <property type="evidence" value="ECO:0007669"/>
    <property type="project" value="UniProtKB-SubCell"/>
</dbReference>
<dbReference type="InterPro" id="IPR012338">
    <property type="entry name" value="Beta-lactam/transpept-like"/>
</dbReference>
<comment type="subcellular location">
    <subcellularLocation>
        <location evidence="2">Cell membrane</location>
    </subcellularLocation>
    <subcellularLocation>
        <location evidence="1">Membrane</location>
        <topology evidence="1">Single-pass membrane protein</topology>
    </subcellularLocation>
</comment>
<dbReference type="Proteomes" id="UP000271256">
    <property type="component" value="Unassembled WGS sequence"/>
</dbReference>
<evidence type="ECO:0000256" key="6">
    <source>
        <dbReference type="ARBA" id="ARBA00022670"/>
    </source>
</evidence>
<dbReference type="PANTHER" id="PTHR30627:SF2">
    <property type="entry name" value="PEPTIDOGLYCAN D,D-TRANSPEPTIDASE MRDA"/>
    <property type="match status" value="1"/>
</dbReference>
<keyword evidence="9" id="KW-0133">Cell shape</keyword>
<dbReference type="SUPFAM" id="SSF56519">
    <property type="entry name" value="Penicillin binding protein dimerisation domain"/>
    <property type="match status" value="1"/>
</dbReference>
<evidence type="ECO:0000256" key="7">
    <source>
        <dbReference type="ARBA" id="ARBA00022692"/>
    </source>
</evidence>
<proteinExistence type="inferred from homology"/>
<evidence type="ECO:0000256" key="9">
    <source>
        <dbReference type="ARBA" id="ARBA00022960"/>
    </source>
</evidence>
<dbReference type="GO" id="GO:0008360">
    <property type="term" value="P:regulation of cell shape"/>
    <property type="evidence" value="ECO:0007669"/>
    <property type="project" value="UniProtKB-KW"/>
</dbReference>
<gene>
    <name evidence="18" type="primary">mrdA</name>
    <name evidence="18" type="ORF">D7024_12445</name>
</gene>
<keyword evidence="6" id="KW-0645">Protease</keyword>
<evidence type="ECO:0000259" key="16">
    <source>
        <dbReference type="Pfam" id="PF00905"/>
    </source>
</evidence>
<evidence type="ECO:0000313" key="19">
    <source>
        <dbReference type="Proteomes" id="UP000271256"/>
    </source>
</evidence>
<dbReference type="InterPro" id="IPR017790">
    <property type="entry name" value="Penicillin-binding_protein_2"/>
</dbReference>
<evidence type="ECO:0000256" key="12">
    <source>
        <dbReference type="ARBA" id="ARBA00023136"/>
    </source>
</evidence>
<dbReference type="Gene3D" id="3.90.1310.10">
    <property type="entry name" value="Penicillin-binding protein 2a (Domain 2)"/>
    <property type="match status" value="1"/>
</dbReference>
<dbReference type="GO" id="GO:0008658">
    <property type="term" value="F:penicillin binding"/>
    <property type="evidence" value="ECO:0007669"/>
    <property type="project" value="InterPro"/>
</dbReference>
<dbReference type="NCBIfam" id="TIGR03423">
    <property type="entry name" value="pbp2_mrdA"/>
    <property type="match status" value="1"/>
</dbReference>
<dbReference type="GO" id="GO:0006508">
    <property type="term" value="P:proteolysis"/>
    <property type="evidence" value="ECO:0007669"/>
    <property type="project" value="UniProtKB-KW"/>
</dbReference>
<reference evidence="18 19" key="1">
    <citation type="submission" date="2018-10" db="EMBL/GenBank/DDBJ databases">
        <authorList>
            <person name="Grouzdev D.S."/>
            <person name="Krutkina M.S."/>
            <person name="Tourova T.P."/>
            <person name="Nazina T.N."/>
        </authorList>
    </citation>
    <scope>NUCLEOTIDE SEQUENCE [LARGE SCALE GENOMIC DNA]</scope>
    <source>
        <strain evidence="18 19">435</strain>
    </source>
</reference>
<evidence type="ECO:0000256" key="5">
    <source>
        <dbReference type="ARBA" id="ARBA00022519"/>
    </source>
</evidence>
<dbReference type="OrthoDB" id="9804124at2"/>
<dbReference type="InterPro" id="IPR036138">
    <property type="entry name" value="PBP_dimer_sf"/>
</dbReference>
<evidence type="ECO:0000256" key="10">
    <source>
        <dbReference type="ARBA" id="ARBA00022984"/>
    </source>
</evidence>
<evidence type="ECO:0000313" key="18">
    <source>
        <dbReference type="EMBL" id="RKO67682.1"/>
    </source>
</evidence>
<keyword evidence="11 15" id="KW-1133">Transmembrane helix</keyword>
<evidence type="ECO:0000256" key="8">
    <source>
        <dbReference type="ARBA" id="ARBA00022801"/>
    </source>
</evidence>
<dbReference type="GO" id="GO:0071972">
    <property type="term" value="F:peptidoglycan L,D-transpeptidase activity"/>
    <property type="evidence" value="ECO:0007669"/>
    <property type="project" value="TreeGrafter"/>
</dbReference>
<keyword evidence="5" id="KW-0997">Cell inner membrane</keyword>
<dbReference type="AlphaFoldDB" id="A0A494WZ82"/>
<keyword evidence="8" id="KW-0378">Hydrolase</keyword>
<dbReference type="EMBL" id="RBWE01000001">
    <property type="protein sequence ID" value="RKO67682.1"/>
    <property type="molecule type" value="Genomic_DNA"/>
</dbReference>
<dbReference type="SUPFAM" id="SSF56601">
    <property type="entry name" value="beta-lactamase/transpeptidase-like"/>
    <property type="match status" value="1"/>
</dbReference>
<evidence type="ECO:0000256" key="4">
    <source>
        <dbReference type="ARBA" id="ARBA00022475"/>
    </source>
</evidence>
<organism evidence="18 19">
    <name type="scientific">Desulfofundulus salinus</name>
    <dbReference type="NCBI Taxonomy" id="2419843"/>
    <lineage>
        <taxon>Bacteria</taxon>
        <taxon>Bacillati</taxon>
        <taxon>Bacillota</taxon>
        <taxon>Clostridia</taxon>
        <taxon>Eubacteriales</taxon>
        <taxon>Peptococcaceae</taxon>
        <taxon>Desulfofundulus</taxon>
    </lineage>
</organism>
<feature type="domain" description="Penicillin-binding protein dimerisation" evidence="17">
    <location>
        <begin position="58"/>
        <end position="237"/>
    </location>
</feature>
<feature type="compositionally biased region" description="Low complexity" evidence="14">
    <location>
        <begin position="728"/>
        <end position="748"/>
    </location>
</feature>
<evidence type="ECO:0000256" key="2">
    <source>
        <dbReference type="ARBA" id="ARBA00004236"/>
    </source>
</evidence>
<keyword evidence="19" id="KW-1185">Reference proteome</keyword>
<evidence type="ECO:0000256" key="13">
    <source>
        <dbReference type="ARBA" id="ARBA00023316"/>
    </source>
</evidence>
<dbReference type="Pfam" id="PF00905">
    <property type="entry name" value="Transpeptidase"/>
    <property type="match status" value="1"/>
</dbReference>
<dbReference type="PANTHER" id="PTHR30627">
    <property type="entry name" value="PEPTIDOGLYCAN D,D-TRANSPEPTIDASE"/>
    <property type="match status" value="1"/>
</dbReference>
<evidence type="ECO:0000259" key="17">
    <source>
        <dbReference type="Pfam" id="PF03717"/>
    </source>
</evidence>
<keyword evidence="10" id="KW-0573">Peptidoglycan synthesis</keyword>
<feature type="compositionally biased region" description="Basic and acidic residues" evidence="14">
    <location>
        <begin position="783"/>
        <end position="793"/>
    </location>
</feature>
<dbReference type="InterPro" id="IPR050515">
    <property type="entry name" value="Beta-lactam/transpept"/>
</dbReference>
<feature type="transmembrane region" description="Helical" evidence="15">
    <location>
        <begin position="17"/>
        <end position="38"/>
    </location>
</feature>